<dbReference type="Pfam" id="PF00586">
    <property type="entry name" value="AIRS"/>
    <property type="match status" value="1"/>
</dbReference>
<protein>
    <recommendedName>
        <fullName evidence="4">PurM-like N-terminal domain-containing protein</fullName>
    </recommendedName>
</protein>
<dbReference type="SUPFAM" id="SSF56042">
    <property type="entry name" value="PurM C-terminal domain-like"/>
    <property type="match status" value="1"/>
</dbReference>
<sequence length="310" mass="33945">MNEFDLIREYFSWPSRDSNVVVGVGDDAAVLNVSTSEQLVTSTDTLIEGVHFSAQADPRDIAYKALAVNLSDIAAMGGRAKYFTLALSLPKIDNHWLGEFSSSLKELAERFKVSLVGGDTTKGPLSITINVIGTLESGSALQRSGASPGDRVYVSNTIGSAAYAWWQLNNNQKPSKGNLEKLNRPVPRLELGRALNGIASACIDISDGLEQDLGHILDRSNVGAIIELADLPLDEELSDYVKRTSDYSIALCGGDDYELCFSVPKRQKEWLLNRIQEINVRITQIGEISESLGLEIKGYSNNSNSYQHFR</sequence>
<dbReference type="CDD" id="cd02194">
    <property type="entry name" value="ThiL"/>
    <property type="match status" value="1"/>
</dbReference>
<feature type="domain" description="PurM-like C-terminal" evidence="2">
    <location>
        <begin position="148"/>
        <end position="293"/>
    </location>
</feature>
<dbReference type="InterPro" id="IPR016188">
    <property type="entry name" value="PurM-like_N"/>
</dbReference>
<dbReference type="GO" id="GO:0009228">
    <property type="term" value="P:thiamine biosynthetic process"/>
    <property type="evidence" value="ECO:0007669"/>
    <property type="project" value="InterPro"/>
</dbReference>
<feature type="domain" description="PurM-like N-terminal" evidence="1">
    <location>
        <begin position="25"/>
        <end position="134"/>
    </location>
</feature>
<dbReference type="Gene3D" id="3.90.650.10">
    <property type="entry name" value="PurM-like C-terminal domain"/>
    <property type="match status" value="1"/>
</dbReference>
<dbReference type="PIRSF" id="PIRSF005303">
    <property type="entry name" value="Thiam_monoph_kin"/>
    <property type="match status" value="1"/>
</dbReference>
<dbReference type="SUPFAM" id="SSF55326">
    <property type="entry name" value="PurM N-terminal domain-like"/>
    <property type="match status" value="1"/>
</dbReference>
<dbReference type="HAMAP" id="MF_02128">
    <property type="entry name" value="TMP_kinase"/>
    <property type="match status" value="1"/>
</dbReference>
<dbReference type="PANTHER" id="PTHR30270:SF0">
    <property type="entry name" value="THIAMINE-MONOPHOSPHATE KINASE"/>
    <property type="match status" value="1"/>
</dbReference>
<dbReference type="Pfam" id="PF02769">
    <property type="entry name" value="AIRS_C"/>
    <property type="match status" value="1"/>
</dbReference>
<dbReference type="InterPro" id="IPR036676">
    <property type="entry name" value="PurM-like_C_sf"/>
</dbReference>
<evidence type="ECO:0000313" key="3">
    <source>
        <dbReference type="EMBL" id="SVA59686.1"/>
    </source>
</evidence>
<dbReference type="NCBIfam" id="TIGR01379">
    <property type="entry name" value="thiL"/>
    <property type="match status" value="1"/>
</dbReference>
<name>A0A381X4J6_9ZZZZ</name>
<dbReference type="AlphaFoldDB" id="A0A381X4J6"/>
<evidence type="ECO:0000259" key="2">
    <source>
        <dbReference type="Pfam" id="PF02769"/>
    </source>
</evidence>
<dbReference type="PANTHER" id="PTHR30270">
    <property type="entry name" value="THIAMINE-MONOPHOSPHATE KINASE"/>
    <property type="match status" value="1"/>
</dbReference>
<evidence type="ECO:0008006" key="4">
    <source>
        <dbReference type="Google" id="ProtNLM"/>
    </source>
</evidence>
<organism evidence="3">
    <name type="scientific">marine metagenome</name>
    <dbReference type="NCBI Taxonomy" id="408172"/>
    <lineage>
        <taxon>unclassified sequences</taxon>
        <taxon>metagenomes</taxon>
        <taxon>ecological metagenomes</taxon>
    </lineage>
</organism>
<dbReference type="InterPro" id="IPR036921">
    <property type="entry name" value="PurM-like_N_sf"/>
</dbReference>
<dbReference type="InterPro" id="IPR006283">
    <property type="entry name" value="ThiL-like"/>
</dbReference>
<evidence type="ECO:0000259" key="1">
    <source>
        <dbReference type="Pfam" id="PF00586"/>
    </source>
</evidence>
<proteinExistence type="inferred from homology"/>
<dbReference type="Gene3D" id="3.30.1330.10">
    <property type="entry name" value="PurM-like, N-terminal domain"/>
    <property type="match status" value="1"/>
</dbReference>
<gene>
    <name evidence="3" type="ORF">METZ01_LOCUS112540</name>
</gene>
<accession>A0A381X4J6</accession>
<dbReference type="EMBL" id="UINC01013895">
    <property type="protein sequence ID" value="SVA59686.1"/>
    <property type="molecule type" value="Genomic_DNA"/>
</dbReference>
<dbReference type="InterPro" id="IPR010918">
    <property type="entry name" value="PurM-like_C_dom"/>
</dbReference>
<dbReference type="GO" id="GO:0009030">
    <property type="term" value="F:thiamine-phosphate kinase activity"/>
    <property type="evidence" value="ECO:0007669"/>
    <property type="project" value="InterPro"/>
</dbReference>
<reference evidence="3" key="1">
    <citation type="submission" date="2018-05" db="EMBL/GenBank/DDBJ databases">
        <authorList>
            <person name="Lanie J.A."/>
            <person name="Ng W.-L."/>
            <person name="Kazmierczak K.M."/>
            <person name="Andrzejewski T.M."/>
            <person name="Davidsen T.M."/>
            <person name="Wayne K.J."/>
            <person name="Tettelin H."/>
            <person name="Glass J.I."/>
            <person name="Rusch D."/>
            <person name="Podicherti R."/>
            <person name="Tsui H.-C.T."/>
            <person name="Winkler M.E."/>
        </authorList>
    </citation>
    <scope>NUCLEOTIDE SEQUENCE</scope>
</reference>